<evidence type="ECO:0000313" key="2">
    <source>
        <dbReference type="EMBL" id="SNY46043.1"/>
    </source>
</evidence>
<name>A0A285IDN9_9GAMM</name>
<reference evidence="3" key="1">
    <citation type="submission" date="2017-09" db="EMBL/GenBank/DDBJ databases">
        <authorList>
            <person name="Varghese N."/>
            <person name="Submissions S."/>
        </authorList>
    </citation>
    <scope>NUCLEOTIDE SEQUENCE [LARGE SCALE GENOMIC DNA]</scope>
    <source>
        <strain evidence="3">CGMCC 1.12461</strain>
    </source>
</reference>
<dbReference type="Proteomes" id="UP000219353">
    <property type="component" value="Unassembled WGS sequence"/>
</dbReference>
<gene>
    <name evidence="2" type="ORF">SAMN06297280_1025</name>
</gene>
<feature type="chain" id="PRO_5013012822" evidence="1">
    <location>
        <begin position="24"/>
        <end position="181"/>
    </location>
</feature>
<dbReference type="OrthoDB" id="6365247at2"/>
<organism evidence="2 3">
    <name type="scientific">Arsukibacterium tuosuense</name>
    <dbReference type="NCBI Taxonomy" id="1323745"/>
    <lineage>
        <taxon>Bacteria</taxon>
        <taxon>Pseudomonadati</taxon>
        <taxon>Pseudomonadota</taxon>
        <taxon>Gammaproteobacteria</taxon>
        <taxon>Chromatiales</taxon>
        <taxon>Chromatiaceae</taxon>
        <taxon>Arsukibacterium</taxon>
    </lineage>
</organism>
<accession>A0A285IDN9</accession>
<dbReference type="RefSeq" id="WP_097110219.1">
    <property type="nucleotide sequence ID" value="NZ_OBEB01000001.1"/>
</dbReference>
<keyword evidence="3" id="KW-1185">Reference proteome</keyword>
<evidence type="ECO:0000313" key="3">
    <source>
        <dbReference type="Proteomes" id="UP000219353"/>
    </source>
</evidence>
<protein>
    <submittedName>
        <fullName evidence="2">Uncharacterized protein</fullName>
    </submittedName>
</protein>
<keyword evidence="1" id="KW-0732">Signal</keyword>
<dbReference type="EMBL" id="OBEB01000001">
    <property type="protein sequence ID" value="SNY46043.1"/>
    <property type="molecule type" value="Genomic_DNA"/>
</dbReference>
<sequence length="181" mass="19753">MRKQCFIKSLAVLALLTSLPACTAEAKTTLSFSADYKIAIPQSFLADATVFATDELAVKSASGQLFAGKVLSADSEQLPADFDFSLYPDYLLKLKAVAGLSSELRAVFENSAAEIDYSYGLANIEVEQQEGWKLFSLCKEQRCLAYVMKDDNVEYILSVHAQGMSRADFTGLIKGGLHVEN</sequence>
<dbReference type="AlphaFoldDB" id="A0A285IDN9"/>
<proteinExistence type="predicted"/>
<evidence type="ECO:0000256" key="1">
    <source>
        <dbReference type="SAM" id="SignalP"/>
    </source>
</evidence>
<feature type="signal peptide" evidence="1">
    <location>
        <begin position="1"/>
        <end position="23"/>
    </location>
</feature>